<reference evidence="1 2" key="1">
    <citation type="submission" date="2018-10" db="EMBL/GenBank/DDBJ databases">
        <title>Genomic Encyclopedia of Archaeal and Bacterial Type Strains, Phase II (KMG-II): from individual species to whole genera.</title>
        <authorList>
            <person name="Goeker M."/>
        </authorList>
    </citation>
    <scope>NUCLEOTIDE SEQUENCE [LARGE SCALE GENOMIC DNA]</scope>
    <source>
        <strain evidence="1 2">DSM 43383</strain>
    </source>
</reference>
<name>A0A495QSR8_9ACTN</name>
<dbReference type="EMBL" id="RBWU01000002">
    <property type="protein sequence ID" value="RKS76503.1"/>
    <property type="molecule type" value="Genomic_DNA"/>
</dbReference>
<protein>
    <submittedName>
        <fullName evidence="1">Uncharacterized protein</fullName>
    </submittedName>
</protein>
<keyword evidence="2" id="KW-1185">Reference proteome</keyword>
<dbReference type="AlphaFoldDB" id="A0A495QSR8"/>
<comment type="caution">
    <text evidence="1">The sequence shown here is derived from an EMBL/GenBank/DDBJ whole genome shotgun (WGS) entry which is preliminary data.</text>
</comment>
<dbReference type="RefSeq" id="WP_121433836.1">
    <property type="nucleotide sequence ID" value="NZ_RBWU01000002.1"/>
</dbReference>
<evidence type="ECO:0000313" key="2">
    <source>
        <dbReference type="Proteomes" id="UP000274601"/>
    </source>
</evidence>
<accession>A0A495QSR8</accession>
<organism evidence="1 2">
    <name type="scientific">Actinomadura pelletieri DSM 43383</name>
    <dbReference type="NCBI Taxonomy" id="1120940"/>
    <lineage>
        <taxon>Bacteria</taxon>
        <taxon>Bacillati</taxon>
        <taxon>Actinomycetota</taxon>
        <taxon>Actinomycetes</taxon>
        <taxon>Streptosporangiales</taxon>
        <taxon>Thermomonosporaceae</taxon>
        <taxon>Actinomadura</taxon>
    </lineage>
</organism>
<evidence type="ECO:0000313" key="1">
    <source>
        <dbReference type="EMBL" id="RKS76503.1"/>
    </source>
</evidence>
<proteinExistence type="predicted"/>
<dbReference type="OrthoDB" id="3612780at2"/>
<gene>
    <name evidence="1" type="ORF">BZB76_1859</name>
</gene>
<dbReference type="Proteomes" id="UP000274601">
    <property type="component" value="Unassembled WGS sequence"/>
</dbReference>
<sequence length="330" mass="36191">MTIYSQHPNRGKVQVLATYRGQAGVTSSTVTSLADAALAAPIVDALNRVSALVTVPVSVHDKRDGRFRRYPGGHIAALTDRNARPGLLEGVHSLWYELVKLLLWQALTDLDTAMAAVPGPVRTAIEAELAAEARELRYALAEFSEGIEAPETDERRYWDFDSPFVTFEGDVPELGQWTRESLNRLETGITQEQREEAVADLRVLADAFARYRGGTAEFEAANLAILDEPDGPEGYYLAIDASQLHRPRQDAWTVEVCLWVPDDPEEEEPTSATGEPIVRCVLATRPAASEIAELLDLSAEKPERLAAWADTPVGEVLAGTSFVVTERPEV</sequence>